<reference evidence="1" key="1">
    <citation type="submission" date="2014-11" db="EMBL/GenBank/DDBJ databases">
        <authorList>
            <person name="Amaro Gonzalez C."/>
        </authorList>
    </citation>
    <scope>NUCLEOTIDE SEQUENCE</scope>
</reference>
<organism evidence="1">
    <name type="scientific">Anguilla anguilla</name>
    <name type="common">European freshwater eel</name>
    <name type="synonym">Muraena anguilla</name>
    <dbReference type="NCBI Taxonomy" id="7936"/>
    <lineage>
        <taxon>Eukaryota</taxon>
        <taxon>Metazoa</taxon>
        <taxon>Chordata</taxon>
        <taxon>Craniata</taxon>
        <taxon>Vertebrata</taxon>
        <taxon>Euteleostomi</taxon>
        <taxon>Actinopterygii</taxon>
        <taxon>Neopterygii</taxon>
        <taxon>Teleostei</taxon>
        <taxon>Anguilliformes</taxon>
        <taxon>Anguillidae</taxon>
        <taxon>Anguilla</taxon>
    </lineage>
</organism>
<protein>
    <submittedName>
        <fullName evidence="1">Uncharacterized protein</fullName>
    </submittedName>
</protein>
<name>A0A0E9TW10_ANGAN</name>
<reference evidence="1" key="2">
    <citation type="journal article" date="2015" name="Fish Shellfish Immunol.">
        <title>Early steps in the European eel (Anguilla anguilla)-Vibrio vulnificus interaction in the gills: Role of the RtxA13 toxin.</title>
        <authorList>
            <person name="Callol A."/>
            <person name="Pajuelo D."/>
            <person name="Ebbesson L."/>
            <person name="Teles M."/>
            <person name="MacKenzie S."/>
            <person name="Amaro C."/>
        </authorList>
    </citation>
    <scope>NUCLEOTIDE SEQUENCE</scope>
</reference>
<dbReference type="AlphaFoldDB" id="A0A0E9TW10"/>
<evidence type="ECO:0000313" key="1">
    <source>
        <dbReference type="EMBL" id="JAH57849.1"/>
    </source>
</evidence>
<dbReference type="EMBL" id="GBXM01050728">
    <property type="protein sequence ID" value="JAH57849.1"/>
    <property type="molecule type" value="Transcribed_RNA"/>
</dbReference>
<sequence length="27" mass="3348">MYFFLFLRQGHASVYRGLLQKKKRCKE</sequence>
<accession>A0A0E9TW10</accession>
<proteinExistence type="predicted"/>